<evidence type="ECO:0000256" key="1">
    <source>
        <dbReference type="SAM" id="MobiDB-lite"/>
    </source>
</evidence>
<sequence>MSFQSKMDAAAQRQQLRSGQGGDLLYRQLSYLFTLILRNLYPARALCGPQVSPAPPAACDVRKSLVYLDLDELLGTRQELEGTLPVRNVTGTLGVALHEVGHAKHSLPWVLEEIHQHHTDQITKDATLLEEPRMEAQLLRDFAPGSTRHTFLQTAIPIAVADHILPRLLQDLLQQPGGRDAAARSLVYTWGRVPAGTLQPHDCQALQPLWDSTLGPLDTQALKDLMADVVTIGDTDIDALVAAAIRYRDIVGAPDEQPGDGDADEQPGGGAPGDGAPGDGAPGDGQGGTPGGSTGDSDGGGSLAERMQEAIDRAKASAGQRLRAQQDQQNAVAQTLEATTEQVNQTSDRARQPGATASAMNSPGGTGLPSGRLQDLGPDRPPTPDERRFADDLARQLRRATTQRSRSVDKRLPGGTFDSRQAMRAHAQRTRGMPVTARPWSVEPASRQRLRSPHVLLIVDTSGSMSGSRGLLGVLAWCLDHAFRQIDGKLVVTAFGNGIGMVHNGSRALKRVPDIRTGGGTAYGAEAITLGAGHLQLEDQLRPRAIYVLSDGGWIDTANGVAQITRYAEIGVPTIHLSIGVEPLGLQASELVVITDADQAAVAIADRTAAALSGAR</sequence>
<feature type="compositionally biased region" description="Polar residues" evidence="1">
    <location>
        <begin position="323"/>
        <end position="347"/>
    </location>
</feature>
<accession>A0A6J7FU28</accession>
<gene>
    <name evidence="2" type="ORF">UFOPK3609_00095</name>
</gene>
<dbReference type="Pfam" id="PF05762">
    <property type="entry name" value="VWA_CoxE"/>
    <property type="match status" value="1"/>
</dbReference>
<dbReference type="SUPFAM" id="SSF53300">
    <property type="entry name" value="vWA-like"/>
    <property type="match status" value="1"/>
</dbReference>
<reference evidence="2" key="1">
    <citation type="submission" date="2020-05" db="EMBL/GenBank/DDBJ databases">
        <authorList>
            <person name="Chiriac C."/>
            <person name="Salcher M."/>
            <person name="Ghai R."/>
            <person name="Kavagutti S V."/>
        </authorList>
    </citation>
    <scope>NUCLEOTIDE SEQUENCE</scope>
</reference>
<dbReference type="AlphaFoldDB" id="A0A6J7FU28"/>
<feature type="compositionally biased region" description="Basic and acidic residues" evidence="1">
    <location>
        <begin position="306"/>
        <end position="315"/>
    </location>
</feature>
<dbReference type="InterPro" id="IPR008912">
    <property type="entry name" value="Uncharacterised_CoxE"/>
</dbReference>
<organism evidence="2">
    <name type="scientific">freshwater metagenome</name>
    <dbReference type="NCBI Taxonomy" id="449393"/>
    <lineage>
        <taxon>unclassified sequences</taxon>
        <taxon>metagenomes</taxon>
        <taxon>ecological metagenomes</taxon>
    </lineage>
</organism>
<dbReference type="EMBL" id="CAFBMQ010000002">
    <property type="protein sequence ID" value="CAB4897414.1"/>
    <property type="molecule type" value="Genomic_DNA"/>
</dbReference>
<protein>
    <submittedName>
        <fullName evidence="2">Unannotated protein</fullName>
    </submittedName>
</protein>
<proteinExistence type="predicted"/>
<evidence type="ECO:0000313" key="2">
    <source>
        <dbReference type="EMBL" id="CAB4897414.1"/>
    </source>
</evidence>
<dbReference type="InterPro" id="IPR036465">
    <property type="entry name" value="vWFA_dom_sf"/>
</dbReference>
<feature type="region of interest" description="Disordered" evidence="1">
    <location>
        <begin position="252"/>
        <end position="417"/>
    </location>
</feature>
<feature type="compositionally biased region" description="Gly residues" evidence="1">
    <location>
        <begin position="267"/>
        <end position="302"/>
    </location>
</feature>
<name>A0A6J7FU28_9ZZZZ</name>
<feature type="compositionally biased region" description="Basic and acidic residues" evidence="1">
    <location>
        <begin position="382"/>
        <end position="395"/>
    </location>
</feature>
<dbReference type="Gene3D" id="3.40.50.410">
    <property type="entry name" value="von Willebrand factor, type A domain"/>
    <property type="match status" value="1"/>
</dbReference>